<comment type="caution">
    <text evidence="18">The sequence shown here is derived from an EMBL/GenBank/DDBJ whole genome shotgun (WGS) entry which is preliminary data.</text>
</comment>
<dbReference type="Pfam" id="PF03028">
    <property type="entry name" value="Dynein_heavy"/>
    <property type="match status" value="1"/>
</dbReference>
<keyword evidence="8 13" id="KW-0175">Coiled coil</keyword>
<dbReference type="Pfam" id="PF12781">
    <property type="entry name" value="AAA_9"/>
    <property type="match status" value="1"/>
</dbReference>
<dbReference type="GO" id="GO:0008569">
    <property type="term" value="F:minus-end-directed microtubule motor activity"/>
    <property type="evidence" value="ECO:0007669"/>
    <property type="project" value="InterPro"/>
</dbReference>
<dbReference type="Proteomes" id="UP000551758">
    <property type="component" value="Unassembled WGS sequence"/>
</dbReference>
<reference evidence="18 19" key="1">
    <citation type="journal article" date="2020" name="Mol. Biol. Evol.">
        <title>Interspecific Gene Flow and the Evolution of Specialization in Black and White Rhinoceros.</title>
        <authorList>
            <person name="Moodley Y."/>
            <person name="Westbury M.V."/>
            <person name="Russo I.M."/>
            <person name="Gopalakrishnan S."/>
            <person name="Rakotoarivelo A."/>
            <person name="Olsen R.A."/>
            <person name="Prost S."/>
            <person name="Tunstall T."/>
            <person name="Ryder O.A."/>
            <person name="Dalen L."/>
            <person name="Bruford M.W."/>
        </authorList>
    </citation>
    <scope>NUCLEOTIDE SEQUENCE [LARGE SCALE GENOMIC DNA]</scope>
    <source>
        <strain evidence="18">SBR-YM</strain>
        <tissue evidence="18">Skin</tissue>
    </source>
</reference>
<evidence type="ECO:0000259" key="17">
    <source>
        <dbReference type="Pfam" id="PF18199"/>
    </source>
</evidence>
<dbReference type="GO" id="GO:0005524">
    <property type="term" value="F:ATP binding"/>
    <property type="evidence" value="ECO:0007669"/>
    <property type="project" value="UniProtKB-KW"/>
</dbReference>
<dbReference type="InterPro" id="IPR026983">
    <property type="entry name" value="DHC"/>
</dbReference>
<evidence type="ECO:0000256" key="13">
    <source>
        <dbReference type="SAM" id="Coils"/>
    </source>
</evidence>
<evidence type="ECO:0000259" key="16">
    <source>
        <dbReference type="Pfam" id="PF18198"/>
    </source>
</evidence>
<dbReference type="EMBL" id="JACDTQ010000550">
    <property type="protein sequence ID" value="KAF5927765.1"/>
    <property type="molecule type" value="Genomic_DNA"/>
</dbReference>
<dbReference type="InterPro" id="IPR035706">
    <property type="entry name" value="AAA_9"/>
</dbReference>
<evidence type="ECO:0000256" key="2">
    <source>
        <dbReference type="ARBA" id="ARBA00008887"/>
    </source>
</evidence>
<keyword evidence="5" id="KW-0547">Nucleotide-binding</keyword>
<evidence type="ECO:0000256" key="1">
    <source>
        <dbReference type="ARBA" id="ARBA00004430"/>
    </source>
</evidence>
<dbReference type="AlphaFoldDB" id="A0A7J7FI59"/>
<evidence type="ECO:0000256" key="12">
    <source>
        <dbReference type="ARBA" id="ARBA00023273"/>
    </source>
</evidence>
<comment type="similarity">
    <text evidence="2">Belongs to the dynein heavy chain family.</text>
</comment>
<evidence type="ECO:0000313" key="19">
    <source>
        <dbReference type="Proteomes" id="UP000551758"/>
    </source>
</evidence>
<keyword evidence="4" id="KW-0493">Microtubule</keyword>
<evidence type="ECO:0000259" key="15">
    <source>
        <dbReference type="Pfam" id="PF12781"/>
    </source>
</evidence>
<dbReference type="Gene3D" id="1.10.8.1220">
    <property type="match status" value="1"/>
</dbReference>
<keyword evidence="9" id="KW-0969">Cilium</keyword>
<evidence type="ECO:0000256" key="7">
    <source>
        <dbReference type="ARBA" id="ARBA00023017"/>
    </source>
</evidence>
<protein>
    <recommendedName>
        <fullName evidence="20">Dynein heavy chain</fullName>
    </recommendedName>
</protein>
<keyword evidence="3" id="KW-0963">Cytoplasm</keyword>
<dbReference type="Gene3D" id="1.10.8.720">
    <property type="entry name" value="Region D6 of dynein motor"/>
    <property type="match status" value="1"/>
</dbReference>
<evidence type="ECO:0000256" key="3">
    <source>
        <dbReference type="ARBA" id="ARBA00022490"/>
    </source>
</evidence>
<dbReference type="GO" id="GO:0005874">
    <property type="term" value="C:microtubule"/>
    <property type="evidence" value="ECO:0007669"/>
    <property type="project" value="UniProtKB-KW"/>
</dbReference>
<evidence type="ECO:0000256" key="5">
    <source>
        <dbReference type="ARBA" id="ARBA00022741"/>
    </source>
</evidence>
<keyword evidence="10" id="KW-0505">Motor protein</keyword>
<dbReference type="Gene3D" id="3.10.490.20">
    <property type="match status" value="1"/>
</dbReference>
<keyword evidence="6" id="KW-0067">ATP-binding</keyword>
<evidence type="ECO:0000259" key="14">
    <source>
        <dbReference type="Pfam" id="PF03028"/>
    </source>
</evidence>
<dbReference type="InterPro" id="IPR041228">
    <property type="entry name" value="Dynein_C"/>
</dbReference>
<evidence type="ECO:0000256" key="8">
    <source>
        <dbReference type="ARBA" id="ARBA00023054"/>
    </source>
</evidence>
<dbReference type="GO" id="GO:0005930">
    <property type="term" value="C:axoneme"/>
    <property type="evidence" value="ECO:0007669"/>
    <property type="project" value="UniProtKB-SubCell"/>
</dbReference>
<keyword evidence="12" id="KW-0966">Cell projection</keyword>
<feature type="coiled-coil region" evidence="13">
    <location>
        <begin position="118"/>
        <end position="145"/>
    </location>
</feature>
<dbReference type="GO" id="GO:0030286">
    <property type="term" value="C:dynein complex"/>
    <property type="evidence" value="ECO:0007669"/>
    <property type="project" value="UniProtKB-KW"/>
</dbReference>
<feature type="domain" description="Dynein heavy chain AAA lid" evidence="16">
    <location>
        <begin position="445"/>
        <end position="495"/>
    </location>
</feature>
<dbReference type="Gene3D" id="6.10.140.1060">
    <property type="match status" value="1"/>
</dbReference>
<organism evidence="18 19">
    <name type="scientific">Diceros bicornis minor</name>
    <name type="common">South-central black rhinoceros</name>
    <dbReference type="NCBI Taxonomy" id="77932"/>
    <lineage>
        <taxon>Eukaryota</taxon>
        <taxon>Metazoa</taxon>
        <taxon>Chordata</taxon>
        <taxon>Craniata</taxon>
        <taxon>Vertebrata</taxon>
        <taxon>Euteleostomi</taxon>
        <taxon>Mammalia</taxon>
        <taxon>Eutheria</taxon>
        <taxon>Laurasiatheria</taxon>
        <taxon>Perissodactyla</taxon>
        <taxon>Rhinocerotidae</taxon>
        <taxon>Diceros</taxon>
    </lineage>
</organism>
<dbReference type="InterPro" id="IPR043160">
    <property type="entry name" value="Dynein_C_barrel"/>
</dbReference>
<sequence>MDEFEKFQYIRIGDKECEFNKNFRLILHTKLANPHYKPELQAQTTLLNFTVTEDGLEAQLLAEVVSIERPDLEKLKLVLTKHQNDFKIELKYLEDDLLLRLSVAEGSFLDDTKLVERLEMTKATAAEIERKVIEAKENERKINEARECYRPVAARASLLYFVINDLRKINPIYQFSLKAFNVLFHRAIAQADKVEDMQGRISVLTESITHAIFLYTSQALFEKDKLTFLSQMAFQILLRKKEIDPLELDFLLRFTVEHTYLSPVDFLTTQSWSAIKAVALMEEFRGIDRDVEGSAKQWRKWVESECPEKEKLPQEWKKKNLIQKLIILRAMRPDRMTYALRNFVQEKLGAKYVERTRLDLVKAFEESSPAAPVFFILSPGVDALKDLEILGKRLGFTIDSGKFHNVSLGQGQETVAEMALEKASKGGHWVILQDTLEVCSKEQEFKSILFSLCYFHACVAGRLRFGPQGWSRSYPFNTGDLTICANVLYNYLEANPNTEDELMLAPGFAAPPNLDYSGYHQYIEEMLPPESPALYGLHPSAEIEFLTVMSNTLFRTLLETQPRNALSSEEPGQATEDKVKNILDDILEKLPEEFNMAEIMQKNSNRSPYVLVCFQECERMNILLREMHASLQQFDLGLKIPLILFPGLSTFLFNDLLLRCRELDTWTQDLTLPAVVWLSGFFNPQSFLTAIMQTIARKNEWPLDKMCLTVDVTKKTKEDYGHPPREGAYLHGLLMEGARWDSQSGTIVEARLKELTSVMPVIFVKAIPTDRQETTQTYECPVYRTKMRGPNYVWTFRLKSKEKTAKWVLAGVALLLEA</sequence>
<evidence type="ECO:0000256" key="6">
    <source>
        <dbReference type="ARBA" id="ARBA00022840"/>
    </source>
</evidence>
<feature type="domain" description="Dynein heavy chain C-terminal" evidence="17">
    <location>
        <begin position="653"/>
        <end position="816"/>
    </location>
</feature>
<dbReference type="InterPro" id="IPR004273">
    <property type="entry name" value="Dynein_heavy_D6_P-loop"/>
</dbReference>
<keyword evidence="7" id="KW-0243">Dynein</keyword>
<dbReference type="GO" id="GO:0051959">
    <property type="term" value="F:dynein light intermediate chain binding"/>
    <property type="evidence" value="ECO:0007669"/>
    <property type="project" value="InterPro"/>
</dbReference>
<evidence type="ECO:0008006" key="20">
    <source>
        <dbReference type="Google" id="ProtNLM"/>
    </source>
</evidence>
<keyword evidence="19" id="KW-1185">Reference proteome</keyword>
<evidence type="ECO:0000313" key="18">
    <source>
        <dbReference type="EMBL" id="KAF5927765.1"/>
    </source>
</evidence>
<evidence type="ECO:0000256" key="4">
    <source>
        <dbReference type="ARBA" id="ARBA00022701"/>
    </source>
</evidence>
<feature type="domain" description="Dynein heavy chain ATP-binding dynein motor region" evidence="15">
    <location>
        <begin position="8"/>
        <end position="128"/>
    </location>
</feature>
<dbReference type="Gene3D" id="3.40.50.300">
    <property type="entry name" value="P-loop containing nucleotide triphosphate hydrolases"/>
    <property type="match status" value="1"/>
</dbReference>
<dbReference type="InterPro" id="IPR041658">
    <property type="entry name" value="AAA_lid_11"/>
</dbReference>
<dbReference type="GO" id="GO:0007018">
    <property type="term" value="P:microtubule-based movement"/>
    <property type="evidence" value="ECO:0007669"/>
    <property type="project" value="InterPro"/>
</dbReference>
<feature type="domain" description="Dynein heavy chain region D6 P-loop" evidence="14">
    <location>
        <begin position="369"/>
        <end position="434"/>
    </location>
</feature>
<dbReference type="GO" id="GO:0045505">
    <property type="term" value="F:dynein intermediate chain binding"/>
    <property type="evidence" value="ECO:0007669"/>
    <property type="project" value="InterPro"/>
</dbReference>
<evidence type="ECO:0000256" key="11">
    <source>
        <dbReference type="ARBA" id="ARBA00023212"/>
    </source>
</evidence>
<proteinExistence type="inferred from homology"/>
<dbReference type="FunFam" id="1.10.8.1220:FF:000001">
    <property type="entry name" value="Dynein axonemal heavy chain 5"/>
    <property type="match status" value="1"/>
</dbReference>
<dbReference type="FunFam" id="3.10.490.20:FF:000002">
    <property type="entry name" value="Dynein axonemal heavy chain 17"/>
    <property type="match status" value="1"/>
</dbReference>
<accession>A0A7J7FI59</accession>
<dbReference type="Gene3D" id="1.20.1270.280">
    <property type="match status" value="1"/>
</dbReference>
<comment type="subcellular location">
    <subcellularLocation>
        <location evidence="1">Cytoplasm</location>
        <location evidence="1">Cytoskeleton</location>
        <location evidence="1">Cilium axoneme</location>
    </subcellularLocation>
</comment>
<feature type="domain" description="Dynein heavy chain C-terminal" evidence="17">
    <location>
        <begin position="550"/>
        <end position="640"/>
    </location>
</feature>
<dbReference type="InterPro" id="IPR027417">
    <property type="entry name" value="P-loop_NTPase"/>
</dbReference>
<dbReference type="PANTHER" id="PTHR46961:SF14">
    <property type="entry name" value="DYNEIN HEAVY CHAIN 11, AXONEMAL"/>
    <property type="match status" value="1"/>
</dbReference>
<evidence type="ECO:0000256" key="9">
    <source>
        <dbReference type="ARBA" id="ARBA00023069"/>
    </source>
</evidence>
<dbReference type="Pfam" id="PF18198">
    <property type="entry name" value="AAA_lid_11"/>
    <property type="match status" value="1"/>
</dbReference>
<dbReference type="Pfam" id="PF18199">
    <property type="entry name" value="Dynein_C"/>
    <property type="match status" value="2"/>
</dbReference>
<gene>
    <name evidence="18" type="ORF">HPG69_000671</name>
</gene>
<name>A0A7J7FI59_DICBM</name>
<dbReference type="PANTHER" id="PTHR46961">
    <property type="entry name" value="DYNEIN HEAVY CHAIN 1, AXONEMAL-LIKE PROTEIN"/>
    <property type="match status" value="1"/>
</dbReference>
<evidence type="ECO:0000256" key="10">
    <source>
        <dbReference type="ARBA" id="ARBA00023175"/>
    </source>
</evidence>
<keyword evidence="11" id="KW-0206">Cytoskeleton</keyword>
<dbReference type="InterPro" id="IPR042219">
    <property type="entry name" value="AAA_lid_11_sf"/>
</dbReference>